<reference evidence="1 2" key="1">
    <citation type="journal article" date="2012" name="J. Bacteriol.">
        <title>Draft Genome Sequence of Mesorhizobium alhagi CCNWXJ12-2T, a Novel Salt-Resistant Species Isolated from the Desert of Northwestern China.</title>
        <authorList>
            <person name="Zhou M."/>
            <person name="Chen W."/>
            <person name="Chen H."/>
            <person name="Wei G."/>
        </authorList>
    </citation>
    <scope>NUCLEOTIDE SEQUENCE [LARGE SCALE GENOMIC DNA]</scope>
    <source>
        <strain evidence="1 2">CCNWXJ12-2</strain>
    </source>
</reference>
<gene>
    <name evidence="1" type="ORF">MAXJ12_12757</name>
</gene>
<protein>
    <recommendedName>
        <fullName evidence="3">TetR family transcriptional regulator</fullName>
    </recommendedName>
</protein>
<organism evidence="1 2">
    <name type="scientific">Mesorhizobium alhagi CCNWXJ12-2</name>
    <dbReference type="NCBI Taxonomy" id="1107882"/>
    <lineage>
        <taxon>Bacteria</taxon>
        <taxon>Pseudomonadati</taxon>
        <taxon>Pseudomonadota</taxon>
        <taxon>Alphaproteobacteria</taxon>
        <taxon>Hyphomicrobiales</taxon>
        <taxon>Phyllobacteriaceae</taxon>
        <taxon>Allomesorhizobium</taxon>
    </lineage>
</organism>
<proteinExistence type="predicted"/>
<keyword evidence="2" id="KW-1185">Reference proteome</keyword>
<dbReference type="EMBL" id="AHAM01000097">
    <property type="protein sequence ID" value="EHK56831.1"/>
    <property type="molecule type" value="Genomic_DNA"/>
</dbReference>
<dbReference type="AlphaFoldDB" id="H0HQW9"/>
<feature type="non-terminal residue" evidence="1">
    <location>
        <position position="78"/>
    </location>
</feature>
<evidence type="ECO:0008006" key="3">
    <source>
        <dbReference type="Google" id="ProtNLM"/>
    </source>
</evidence>
<sequence>MPARPFNPNDDFDAVAEKFRVHIADMLLAARAAPRFARLDSTRQLECFLCGVLTGVVGCAFAHVTPEGRDDIMALLTE</sequence>
<name>H0HQW9_9HYPH</name>
<accession>H0HQW9</accession>
<dbReference type="OrthoDB" id="9233774at2"/>
<dbReference type="RefSeq" id="WP_008836179.1">
    <property type="nucleotide sequence ID" value="NZ_AHAM01000097.1"/>
</dbReference>
<evidence type="ECO:0000313" key="2">
    <source>
        <dbReference type="Proteomes" id="UP000003250"/>
    </source>
</evidence>
<evidence type="ECO:0000313" key="1">
    <source>
        <dbReference type="EMBL" id="EHK56831.1"/>
    </source>
</evidence>
<dbReference type="Proteomes" id="UP000003250">
    <property type="component" value="Unassembled WGS sequence"/>
</dbReference>